<proteinExistence type="predicted"/>
<keyword evidence="4" id="KW-1185">Reference proteome</keyword>
<evidence type="ECO:0000256" key="2">
    <source>
        <dbReference type="SAM" id="Phobius"/>
    </source>
</evidence>
<dbReference type="AlphaFoldDB" id="A0A3D9H7N9"/>
<feature type="compositionally biased region" description="Polar residues" evidence="1">
    <location>
        <begin position="134"/>
        <end position="148"/>
    </location>
</feature>
<feature type="compositionally biased region" description="Basic and acidic residues" evidence="1">
    <location>
        <begin position="149"/>
        <end position="168"/>
    </location>
</feature>
<accession>A0A3D9H7N9</accession>
<name>A0A3D9H7N9_9FLAO</name>
<evidence type="ECO:0000313" key="4">
    <source>
        <dbReference type="Proteomes" id="UP000256980"/>
    </source>
</evidence>
<dbReference type="RefSeq" id="WP_115816808.1">
    <property type="nucleotide sequence ID" value="NZ_QRDV01000002.1"/>
</dbReference>
<dbReference type="Proteomes" id="UP000256980">
    <property type="component" value="Unassembled WGS sequence"/>
</dbReference>
<evidence type="ECO:0000256" key="1">
    <source>
        <dbReference type="SAM" id="MobiDB-lite"/>
    </source>
</evidence>
<protein>
    <recommendedName>
        <fullName evidence="5">Outer membrane protein with beta-barrel domain</fullName>
    </recommendedName>
</protein>
<keyword evidence="2" id="KW-0812">Transmembrane</keyword>
<organism evidence="3 4">
    <name type="scientific">Winogradskyella eximia</name>
    <dbReference type="NCBI Taxonomy" id="262006"/>
    <lineage>
        <taxon>Bacteria</taxon>
        <taxon>Pseudomonadati</taxon>
        <taxon>Bacteroidota</taxon>
        <taxon>Flavobacteriia</taxon>
        <taxon>Flavobacteriales</taxon>
        <taxon>Flavobacteriaceae</taxon>
        <taxon>Winogradskyella</taxon>
    </lineage>
</organism>
<dbReference type="EMBL" id="QRDV01000002">
    <property type="protein sequence ID" value="RED45510.1"/>
    <property type="molecule type" value="Genomic_DNA"/>
</dbReference>
<keyword evidence="2" id="KW-0472">Membrane</keyword>
<reference evidence="3 4" key="1">
    <citation type="submission" date="2018-07" db="EMBL/GenBank/DDBJ databases">
        <title>Genomic Encyclopedia of Type Strains, Phase III (KMG-III): the genomes of soil and plant-associated and newly described type strains.</title>
        <authorList>
            <person name="Whitman W."/>
        </authorList>
    </citation>
    <scope>NUCLEOTIDE SEQUENCE [LARGE SCALE GENOMIC DNA]</scope>
    <source>
        <strain evidence="3 4">CECT 7946</strain>
    </source>
</reference>
<feature type="region of interest" description="Disordered" evidence="1">
    <location>
        <begin position="125"/>
        <end position="168"/>
    </location>
</feature>
<gene>
    <name evidence="3" type="ORF">DFQ10_102383</name>
</gene>
<keyword evidence="2" id="KW-1133">Transmembrane helix</keyword>
<evidence type="ECO:0008006" key="5">
    <source>
        <dbReference type="Google" id="ProtNLM"/>
    </source>
</evidence>
<feature type="transmembrane region" description="Helical" evidence="2">
    <location>
        <begin position="41"/>
        <end position="60"/>
    </location>
</feature>
<evidence type="ECO:0000313" key="3">
    <source>
        <dbReference type="EMBL" id="RED45510.1"/>
    </source>
</evidence>
<comment type="caution">
    <text evidence="3">The sequence shown here is derived from an EMBL/GenBank/DDBJ whole genome shotgun (WGS) entry which is preliminary data.</text>
</comment>
<sequence length="480" mass="53700">MKKDDIENIYSELEAFSKAPPEELWDNIEARLHPKKKKRRVFFIWGSAAAILVMCLGYVFTNSLEHSGKPAIEVSDIEQPKSENIIEGLEERDNKVVNGVKVINEDTLVEGEKVIKESLNHLANQKQSIDRSKSLNTNENQKDVVNNNKKLEQKEERKKDIYGKKGSYENEASDANRYAQTVLKENVTDKQENNANIKEVSGFIRKNKSVTNSSEEKLVASIDSIAKVKDDSLLDLSEELVAENKNDSIITTKVAGLKWSVEVLGGLANTASESSIQNTSVNTTSQNNFVYTLKVGYALSDRLVVKSGIGKNVLGQEINNIIYTGADTSLSVGDSQNIVNNQNILFLVSEESINDVSSFVEFTNEGTLQQQFDYIQVPLEFSYNVLRAQKFDISLGVGGNVNFLTNNRAYLDDEEIGESVGANAKIFGATMNSNISYSLAKKTILFFEPSYNYFEKPIDNDNQAFKNTQLRVLLGLRYKF</sequence>
<dbReference type="OrthoDB" id="1113942at2"/>